<reference evidence="2" key="1">
    <citation type="submission" date="2018-02" db="EMBL/GenBank/DDBJ databases">
        <authorList>
            <person name="Clavel T."/>
            <person name="Strowig T."/>
        </authorList>
    </citation>
    <scope>NUCLEOTIDE SEQUENCE [LARGE SCALE GENOMIC DNA]</scope>
    <source>
        <strain evidence="2">DSM 100764</strain>
    </source>
</reference>
<accession>A0A2V1INQ0</accession>
<dbReference type="EMBL" id="PUBV01000057">
    <property type="protein sequence ID" value="PWB05789.1"/>
    <property type="molecule type" value="Genomic_DNA"/>
</dbReference>
<proteinExistence type="predicted"/>
<sequence>MDDERYFTECFETLKAKTRSWIQSIGRHTHLGPYDLSSGLGNYIYYMHLPLRDTYCGMRKSGISSSEAIDRLVDLKMPSEIDLSDDAITSEPELNDCARQWEAMLQPLKGSKVYYANSSRMAEYLLPFLRREKDGATLVTESEIRHDALDLPSGITVLKFVDSGCRLYRNKFLERYVPRFFSHASTLLLLDHLLQPEEFYCVCGCHTQSKIWAAAFNARGGTSVCYQHGWPAFMHAGFVDMPYTRMITWGDEFNRLWRSYNPQMEC</sequence>
<name>A0A2V1INQ0_9BACT</name>
<feature type="non-terminal residue" evidence="1">
    <location>
        <position position="266"/>
    </location>
</feature>
<protein>
    <submittedName>
        <fullName evidence="1">Uncharacterized protein</fullName>
    </submittedName>
</protein>
<dbReference type="AlphaFoldDB" id="A0A2V1INQ0"/>
<keyword evidence="2" id="KW-1185">Reference proteome</keyword>
<evidence type="ECO:0000313" key="2">
    <source>
        <dbReference type="Proteomes" id="UP000244925"/>
    </source>
</evidence>
<organism evidence="1 2">
    <name type="scientific">Paramuribaculum intestinale</name>
    <dbReference type="NCBI Taxonomy" id="2094151"/>
    <lineage>
        <taxon>Bacteria</taxon>
        <taxon>Pseudomonadati</taxon>
        <taxon>Bacteroidota</taxon>
        <taxon>Bacteroidia</taxon>
        <taxon>Bacteroidales</taxon>
        <taxon>Muribaculaceae</taxon>
        <taxon>Paramuribaculum</taxon>
    </lineage>
</organism>
<dbReference type="RefSeq" id="WP_133166464.1">
    <property type="nucleotide sequence ID" value="NZ_PUBV01000057.1"/>
</dbReference>
<dbReference type="Proteomes" id="UP000244925">
    <property type="component" value="Unassembled WGS sequence"/>
</dbReference>
<evidence type="ECO:0000313" key="1">
    <source>
        <dbReference type="EMBL" id="PWB05789.1"/>
    </source>
</evidence>
<comment type="caution">
    <text evidence="1">The sequence shown here is derived from an EMBL/GenBank/DDBJ whole genome shotgun (WGS) entry which is preliminary data.</text>
</comment>
<gene>
    <name evidence="1" type="ORF">C5O25_12405</name>
</gene>